<organism evidence="7 8">
    <name type="scientific">Bemisia tabaci</name>
    <name type="common">Sweetpotato whitefly</name>
    <name type="synonym">Aleurodes tabaci</name>
    <dbReference type="NCBI Taxonomy" id="7038"/>
    <lineage>
        <taxon>Eukaryota</taxon>
        <taxon>Metazoa</taxon>
        <taxon>Ecdysozoa</taxon>
        <taxon>Arthropoda</taxon>
        <taxon>Hexapoda</taxon>
        <taxon>Insecta</taxon>
        <taxon>Pterygota</taxon>
        <taxon>Neoptera</taxon>
        <taxon>Paraneoptera</taxon>
        <taxon>Hemiptera</taxon>
        <taxon>Sternorrhyncha</taxon>
        <taxon>Aleyrodoidea</taxon>
        <taxon>Aleyrodidae</taxon>
        <taxon>Aleyrodinae</taxon>
        <taxon>Bemisia</taxon>
    </lineage>
</organism>
<evidence type="ECO:0000313" key="8">
    <source>
        <dbReference type="Proteomes" id="UP001152759"/>
    </source>
</evidence>
<evidence type="ECO:0000256" key="3">
    <source>
        <dbReference type="ARBA" id="ARBA00023119"/>
    </source>
</evidence>
<dbReference type="Proteomes" id="UP001152759">
    <property type="component" value="Chromosome 3"/>
</dbReference>
<dbReference type="GO" id="GO:0005576">
    <property type="term" value="C:extracellular region"/>
    <property type="evidence" value="ECO:0007669"/>
    <property type="project" value="UniProtKB-SubCell"/>
</dbReference>
<dbReference type="PANTHER" id="PTHR24637">
    <property type="entry name" value="COLLAGEN"/>
    <property type="match status" value="1"/>
</dbReference>
<dbReference type="Gene3D" id="1.20.5.320">
    <property type="entry name" value="6-Phosphogluconate Dehydrogenase, domain 3"/>
    <property type="match status" value="1"/>
</dbReference>
<gene>
    <name evidence="7" type="ORF">BEMITA_LOCUS6232</name>
</gene>
<dbReference type="GO" id="GO:0005201">
    <property type="term" value="F:extracellular matrix structural constituent"/>
    <property type="evidence" value="ECO:0007669"/>
    <property type="project" value="InterPro"/>
</dbReference>
<sequence length="394" mass="42088">MSFKIKRPCFLLSIILSLQLYQASVKADGLPGIPGLPGREGPKGEQGYPGPPGIPGLPGPPGLPGGSLGKSGSAGLPCAPGMPGPPGMPGRPGMPGPPGFSGAKGDMGFPGPAGPKGEPGDCCISEGQKTSVREKRAMYLRPYGGVQGMKGDKGDQGPIGEPGHCDVRVIKSVNLDDEAKQINLETSRNGSREAPAITCRELKSTNPNLESNLYWIDPNGQDIQDAVLVFCDMELGATCVLPSPTVSGSIPAPDQHSSPIWFTDVRDEIQVTYGITTKQLVRLQQISDKASQNITVRASDMEENTYFARRNMELSLLGYNDAIISSKNSKSLRYKTETEQIYIEHGKVTTENLFSYTTDRPERLPIMDVDLSEVIKGSTSLTELTVTVGMACFY</sequence>
<dbReference type="PROSITE" id="PS51461">
    <property type="entry name" value="NC1_FIB"/>
    <property type="match status" value="1"/>
</dbReference>
<dbReference type="AlphaFoldDB" id="A0A9P0A7B4"/>
<feature type="domain" description="Fibrillar collagen NC1" evidence="6">
    <location>
        <begin position="168"/>
        <end position="391"/>
    </location>
</feature>
<dbReference type="Pfam" id="PF01410">
    <property type="entry name" value="COLFI"/>
    <property type="match status" value="1"/>
</dbReference>
<evidence type="ECO:0000256" key="4">
    <source>
        <dbReference type="SAM" id="MobiDB-lite"/>
    </source>
</evidence>
<feature type="region of interest" description="Disordered" evidence="4">
    <location>
        <begin position="33"/>
        <end position="125"/>
    </location>
</feature>
<dbReference type="GO" id="GO:0005581">
    <property type="term" value="C:collagen trimer"/>
    <property type="evidence" value="ECO:0007669"/>
    <property type="project" value="UniProtKB-KW"/>
</dbReference>
<evidence type="ECO:0000313" key="7">
    <source>
        <dbReference type="EMBL" id="CAH0387187.1"/>
    </source>
</evidence>
<dbReference type="Pfam" id="PF01391">
    <property type="entry name" value="Collagen"/>
    <property type="match status" value="1"/>
</dbReference>
<feature type="compositionally biased region" description="Pro residues" evidence="4">
    <location>
        <begin position="49"/>
        <end position="63"/>
    </location>
</feature>
<reference evidence="7" key="1">
    <citation type="submission" date="2021-12" db="EMBL/GenBank/DDBJ databases">
        <authorList>
            <person name="King R."/>
        </authorList>
    </citation>
    <scope>NUCLEOTIDE SEQUENCE</scope>
</reference>
<dbReference type="SMART" id="SM00038">
    <property type="entry name" value="COLFI"/>
    <property type="match status" value="1"/>
</dbReference>
<evidence type="ECO:0000256" key="5">
    <source>
        <dbReference type="SAM" id="SignalP"/>
    </source>
</evidence>
<dbReference type="InterPro" id="IPR000885">
    <property type="entry name" value="Fib_collagen_C"/>
</dbReference>
<dbReference type="InterPro" id="IPR008160">
    <property type="entry name" value="Collagen"/>
</dbReference>
<evidence type="ECO:0000259" key="6">
    <source>
        <dbReference type="PROSITE" id="PS51461"/>
    </source>
</evidence>
<keyword evidence="8" id="KW-1185">Reference proteome</keyword>
<feature type="compositionally biased region" description="Pro residues" evidence="4">
    <location>
        <begin position="80"/>
        <end position="98"/>
    </location>
</feature>
<evidence type="ECO:0000256" key="1">
    <source>
        <dbReference type="ARBA" id="ARBA00004613"/>
    </source>
</evidence>
<dbReference type="EMBL" id="OU963864">
    <property type="protein sequence ID" value="CAH0387187.1"/>
    <property type="molecule type" value="Genomic_DNA"/>
</dbReference>
<comment type="subcellular location">
    <subcellularLocation>
        <location evidence="1">Secreted</location>
    </subcellularLocation>
</comment>
<keyword evidence="3" id="KW-0176">Collagen</keyword>
<accession>A0A9P0A7B4</accession>
<dbReference type="Gene3D" id="2.60.120.1000">
    <property type="match status" value="1"/>
</dbReference>
<proteinExistence type="predicted"/>
<feature type="signal peptide" evidence="5">
    <location>
        <begin position="1"/>
        <end position="27"/>
    </location>
</feature>
<keyword evidence="5" id="KW-0732">Signal</keyword>
<name>A0A9P0A7B4_BEMTA</name>
<dbReference type="PANTHER" id="PTHR24637:SF377">
    <property type="entry name" value="COLLAGEN TYPE IX ALPHA 1 CHAIN"/>
    <property type="match status" value="1"/>
</dbReference>
<protein>
    <recommendedName>
        <fullName evidence="6">Fibrillar collagen NC1 domain-containing protein</fullName>
    </recommendedName>
</protein>
<feature type="chain" id="PRO_5040183158" description="Fibrillar collagen NC1 domain-containing protein" evidence="5">
    <location>
        <begin position="28"/>
        <end position="394"/>
    </location>
</feature>
<keyword evidence="2" id="KW-0964">Secreted</keyword>
<evidence type="ECO:0000256" key="2">
    <source>
        <dbReference type="ARBA" id="ARBA00022525"/>
    </source>
</evidence>